<keyword evidence="1" id="KW-0472">Membrane</keyword>
<feature type="transmembrane region" description="Helical" evidence="1">
    <location>
        <begin position="20"/>
        <end position="41"/>
    </location>
</feature>
<organism evidence="2 3">
    <name type="scientific">Bordetella ansorpii</name>
    <dbReference type="NCBI Taxonomy" id="288768"/>
    <lineage>
        <taxon>Bacteria</taxon>
        <taxon>Pseudomonadati</taxon>
        <taxon>Pseudomonadota</taxon>
        <taxon>Betaproteobacteria</taxon>
        <taxon>Burkholderiales</taxon>
        <taxon>Alcaligenaceae</taxon>
        <taxon>Bordetella</taxon>
    </lineage>
</organism>
<name>A0A157NMA6_9BORD</name>
<protein>
    <submittedName>
        <fullName evidence="2">Uncharacterized protein</fullName>
    </submittedName>
</protein>
<dbReference type="OrthoDB" id="8634190at2"/>
<dbReference type="Proteomes" id="UP000077037">
    <property type="component" value="Unassembled WGS sequence"/>
</dbReference>
<reference evidence="2 3" key="1">
    <citation type="submission" date="2016-03" db="EMBL/GenBank/DDBJ databases">
        <authorList>
            <consortium name="Pathogen Informatics"/>
        </authorList>
    </citation>
    <scope>NUCLEOTIDE SEQUENCE [LARGE SCALE GENOMIC DNA]</scope>
    <source>
        <strain evidence="2 3">NCTC13364</strain>
    </source>
</reference>
<dbReference type="EMBL" id="FKBS01000014">
    <property type="protein sequence ID" value="SAI22358.1"/>
    <property type="molecule type" value="Genomic_DNA"/>
</dbReference>
<keyword evidence="1" id="KW-0812">Transmembrane</keyword>
<evidence type="ECO:0000313" key="3">
    <source>
        <dbReference type="Proteomes" id="UP000077037"/>
    </source>
</evidence>
<accession>A0A157NMA6</accession>
<gene>
    <name evidence="2" type="ORF">SAMEA1982600_01787</name>
</gene>
<proteinExistence type="predicted"/>
<evidence type="ECO:0000313" key="2">
    <source>
        <dbReference type="EMBL" id="SAI22358.1"/>
    </source>
</evidence>
<dbReference type="AlphaFoldDB" id="A0A157NMA6"/>
<evidence type="ECO:0000256" key="1">
    <source>
        <dbReference type="SAM" id="Phobius"/>
    </source>
</evidence>
<dbReference type="RefSeq" id="WP_066410686.1">
    <property type="nucleotide sequence ID" value="NZ_FKBS01000014.1"/>
</dbReference>
<sequence>MASHFHLAPIGWPRWARRWVVAVICALALSVLAYLYSAWLASRHGNVLSIPCVPANDTGRGVQFEFREAGQLPTLIYVPAGQGRHVSMRNCSYTSLSRSKPLMVKWRYEDNPDDITYDYTYSAVLHPARPDNPAMLLLKFEPHGAIAARYLGSDEVRRMLDASEPEPPGYRSMR</sequence>
<keyword evidence="1" id="KW-1133">Transmembrane helix</keyword>